<dbReference type="InterPro" id="IPR022616">
    <property type="entry name" value="Glyco_hydro_4_C"/>
</dbReference>
<sequence length="83" mass="9703">LVSEAVRRAYPHVKMLNACDMTISIEETIAINYGYDRKNWIPTYYGLNHFGWYTSIYDKSLDKDVLPEIIERLNKDGLQVADF</sequence>
<organism evidence="2 3">
    <name type="scientific">Alkalihalophilus pseudofirmus</name>
    <name type="common">Bacillus pseudofirmus</name>
    <dbReference type="NCBI Taxonomy" id="79885"/>
    <lineage>
        <taxon>Bacteria</taxon>
        <taxon>Bacillati</taxon>
        <taxon>Bacillota</taxon>
        <taxon>Bacilli</taxon>
        <taxon>Bacillales</taxon>
        <taxon>Bacillaceae</taxon>
        <taxon>Alkalihalophilus</taxon>
    </lineage>
</organism>
<dbReference type="Pfam" id="PF11975">
    <property type="entry name" value="Glyco_hydro_4C"/>
    <property type="match status" value="1"/>
</dbReference>
<dbReference type="InterPro" id="IPR015955">
    <property type="entry name" value="Lactate_DH/Glyco_Ohase_4_C"/>
</dbReference>
<feature type="non-terminal residue" evidence="2">
    <location>
        <position position="1"/>
    </location>
</feature>
<dbReference type="InterPro" id="IPR053715">
    <property type="entry name" value="GH4_Enzyme_sf"/>
</dbReference>
<evidence type="ECO:0000313" key="2">
    <source>
        <dbReference type="EMBL" id="MDV2888164.1"/>
    </source>
</evidence>
<dbReference type="Gene3D" id="3.90.1820.10">
    <property type="entry name" value="AglA-like glucosidase"/>
    <property type="match status" value="1"/>
</dbReference>
<dbReference type="Proteomes" id="UP001285636">
    <property type="component" value="Unassembled WGS sequence"/>
</dbReference>
<evidence type="ECO:0000259" key="1">
    <source>
        <dbReference type="Pfam" id="PF11975"/>
    </source>
</evidence>
<accession>A0AAJ2U432</accession>
<protein>
    <submittedName>
        <fullName evidence="2">Maltose-6'-phosphate glucosidase</fullName>
    </submittedName>
</protein>
<dbReference type="GO" id="GO:0004553">
    <property type="term" value="F:hydrolase activity, hydrolyzing O-glycosyl compounds"/>
    <property type="evidence" value="ECO:0007669"/>
    <property type="project" value="InterPro"/>
</dbReference>
<dbReference type="GO" id="GO:0016616">
    <property type="term" value="F:oxidoreductase activity, acting on the CH-OH group of donors, NAD or NADP as acceptor"/>
    <property type="evidence" value="ECO:0007669"/>
    <property type="project" value="InterPro"/>
</dbReference>
<gene>
    <name evidence="2" type="ORF">RYX45_23660</name>
</gene>
<reference evidence="2" key="1">
    <citation type="submission" date="2023-10" db="EMBL/GenBank/DDBJ databases">
        <title>Screening of Alkalihalophilus pseudofirmusBZ-TG-HK211 and Its Alleviation of Salt Stress on Rapeseed Growth.</title>
        <authorList>
            <person name="Zhao B."/>
            <person name="Guo T."/>
        </authorList>
    </citation>
    <scope>NUCLEOTIDE SEQUENCE</scope>
    <source>
        <strain evidence="2">BZ-TG-HK211</strain>
    </source>
</reference>
<feature type="domain" description="Glycosyl hydrolase family 4 C-terminal" evidence="1">
    <location>
        <begin position="44"/>
        <end position="74"/>
    </location>
</feature>
<dbReference type="AlphaFoldDB" id="A0AAJ2U432"/>
<comment type="caution">
    <text evidence="2">The sequence shown here is derived from an EMBL/GenBank/DDBJ whole genome shotgun (WGS) entry which is preliminary data.</text>
</comment>
<feature type="non-terminal residue" evidence="2">
    <location>
        <position position="83"/>
    </location>
</feature>
<proteinExistence type="predicted"/>
<evidence type="ECO:0000313" key="3">
    <source>
        <dbReference type="Proteomes" id="UP001285636"/>
    </source>
</evidence>
<name>A0AAJ2U432_ALKPS</name>
<dbReference type="SUPFAM" id="SSF56327">
    <property type="entry name" value="LDH C-terminal domain-like"/>
    <property type="match status" value="1"/>
</dbReference>
<dbReference type="EMBL" id="JAWJAY010001022">
    <property type="protein sequence ID" value="MDV2888164.1"/>
    <property type="molecule type" value="Genomic_DNA"/>
</dbReference>